<keyword evidence="5 6" id="KW-0472">Membrane</keyword>
<reference evidence="8" key="1">
    <citation type="submission" date="2023-04" db="EMBL/GenBank/DDBJ databases">
        <title>Black Yeasts Isolated from many extreme environments.</title>
        <authorList>
            <person name="Coleine C."/>
            <person name="Stajich J.E."/>
            <person name="Selbmann L."/>
        </authorList>
    </citation>
    <scope>NUCLEOTIDE SEQUENCE</scope>
    <source>
        <strain evidence="8">CCFEE 5312</strain>
    </source>
</reference>
<evidence type="ECO:0000256" key="6">
    <source>
        <dbReference type="SAM" id="Phobius"/>
    </source>
</evidence>
<name>A0AAJ0G5W1_9PEZI</name>
<dbReference type="PANTHER" id="PTHR48022:SF38">
    <property type="entry name" value="MAJOR FACILITATOR SUPERFAMILY (MFS) PROFILE DOMAIN-CONTAINING PROTEIN-RELATED"/>
    <property type="match status" value="1"/>
</dbReference>
<evidence type="ECO:0000256" key="2">
    <source>
        <dbReference type="ARBA" id="ARBA00010992"/>
    </source>
</evidence>
<evidence type="ECO:0000256" key="4">
    <source>
        <dbReference type="ARBA" id="ARBA00022989"/>
    </source>
</evidence>
<dbReference type="PROSITE" id="PS51257">
    <property type="entry name" value="PROKAR_LIPOPROTEIN"/>
    <property type="match status" value="1"/>
</dbReference>
<dbReference type="Gene3D" id="1.20.1250.20">
    <property type="entry name" value="MFS general substrate transporter like domains"/>
    <property type="match status" value="1"/>
</dbReference>
<feature type="transmembrane region" description="Helical" evidence="6">
    <location>
        <begin position="186"/>
        <end position="204"/>
    </location>
</feature>
<keyword evidence="9" id="KW-1185">Reference proteome</keyword>
<dbReference type="InterPro" id="IPR005828">
    <property type="entry name" value="MFS_sugar_transport-like"/>
</dbReference>
<evidence type="ECO:0000313" key="9">
    <source>
        <dbReference type="Proteomes" id="UP001271007"/>
    </source>
</evidence>
<feature type="transmembrane region" description="Helical" evidence="6">
    <location>
        <begin position="9"/>
        <end position="30"/>
    </location>
</feature>
<dbReference type="InterPro" id="IPR050360">
    <property type="entry name" value="MFS_Sugar_Transporters"/>
</dbReference>
<sequence>MSSPAPRGWLVGHHAIFLVFGYMLSGWAGYGCYFATASNPSFAWRFPLSLQCLSPLLLLVGSPWMPRSPRWLISKGKLEEARTVLHKLRASPEDPNDIAAKEEFYQIIDQLKLDEQKLKATGRSVWVSIWTKPSYRKRMIMGFLIQWAAEFGGPLIINNYGVILYTNLGQTGAMWADATSVFKQPLLLSALWLTTAGLIYNPGGAWLHDRVNSRRWMFMIGTAGCLVTTACLSAMIAQYAGTTNQVGNGFGVFFIFLYLAFQGTGCDTTMYLWVSEIFPTEIRSIGMGFSLFGQFASTIILLQTAPIGFAQVVWKYFLVVICWCAVFLPIIYFYFPETTRLTLEEISQKFGDDVAVHITDASQEDRERLERALEKGEDISTIHAGGDMKALG</sequence>
<gene>
    <name evidence="8" type="ORF">LTR09_009090</name>
</gene>
<feature type="transmembrane region" description="Helical" evidence="6">
    <location>
        <begin position="286"/>
        <end position="310"/>
    </location>
</feature>
<dbReference type="EMBL" id="JAWDJX010000038">
    <property type="protein sequence ID" value="KAK3049668.1"/>
    <property type="molecule type" value="Genomic_DNA"/>
</dbReference>
<evidence type="ECO:0000256" key="1">
    <source>
        <dbReference type="ARBA" id="ARBA00004141"/>
    </source>
</evidence>
<keyword evidence="3 6" id="KW-0812">Transmembrane</keyword>
<feature type="transmembrane region" description="Helical" evidence="6">
    <location>
        <begin position="316"/>
        <end position="335"/>
    </location>
</feature>
<evidence type="ECO:0000259" key="7">
    <source>
        <dbReference type="PROSITE" id="PS50850"/>
    </source>
</evidence>
<keyword evidence="4 6" id="KW-1133">Transmembrane helix</keyword>
<dbReference type="PANTHER" id="PTHR48022">
    <property type="entry name" value="PLASTIDIC GLUCOSE TRANSPORTER 4"/>
    <property type="match status" value="1"/>
</dbReference>
<dbReference type="GO" id="GO:0016020">
    <property type="term" value="C:membrane"/>
    <property type="evidence" value="ECO:0007669"/>
    <property type="project" value="UniProtKB-SubCell"/>
</dbReference>
<evidence type="ECO:0000256" key="5">
    <source>
        <dbReference type="ARBA" id="ARBA00023136"/>
    </source>
</evidence>
<feature type="domain" description="Major facilitator superfamily (MFS) profile" evidence="7">
    <location>
        <begin position="1"/>
        <end position="339"/>
    </location>
</feature>
<dbReference type="Proteomes" id="UP001271007">
    <property type="component" value="Unassembled WGS sequence"/>
</dbReference>
<comment type="similarity">
    <text evidence="2">Belongs to the major facilitator superfamily. Sugar transporter (TC 2.A.1.1) family.</text>
</comment>
<proteinExistence type="inferred from homology"/>
<feature type="transmembrane region" description="Helical" evidence="6">
    <location>
        <begin position="252"/>
        <end position="274"/>
    </location>
</feature>
<dbReference type="Pfam" id="PF00083">
    <property type="entry name" value="Sugar_tr"/>
    <property type="match status" value="1"/>
</dbReference>
<feature type="transmembrane region" description="Helical" evidence="6">
    <location>
        <begin position="216"/>
        <end position="240"/>
    </location>
</feature>
<evidence type="ECO:0000313" key="8">
    <source>
        <dbReference type="EMBL" id="KAK3049668.1"/>
    </source>
</evidence>
<dbReference type="AlphaFoldDB" id="A0AAJ0G5W1"/>
<comment type="subcellular location">
    <subcellularLocation>
        <location evidence="1">Membrane</location>
        <topology evidence="1">Multi-pass membrane protein</topology>
    </subcellularLocation>
</comment>
<accession>A0AAJ0G5W1</accession>
<comment type="caution">
    <text evidence="8">The sequence shown here is derived from an EMBL/GenBank/DDBJ whole genome shotgun (WGS) entry which is preliminary data.</text>
</comment>
<dbReference type="PROSITE" id="PS50850">
    <property type="entry name" value="MFS"/>
    <property type="match status" value="1"/>
</dbReference>
<feature type="transmembrane region" description="Helical" evidence="6">
    <location>
        <begin position="140"/>
        <end position="166"/>
    </location>
</feature>
<dbReference type="SUPFAM" id="SSF103473">
    <property type="entry name" value="MFS general substrate transporter"/>
    <property type="match status" value="1"/>
</dbReference>
<evidence type="ECO:0000256" key="3">
    <source>
        <dbReference type="ARBA" id="ARBA00022692"/>
    </source>
</evidence>
<dbReference type="InterPro" id="IPR036259">
    <property type="entry name" value="MFS_trans_sf"/>
</dbReference>
<protein>
    <recommendedName>
        <fullName evidence="7">Major facilitator superfamily (MFS) profile domain-containing protein</fullName>
    </recommendedName>
</protein>
<organism evidence="8 9">
    <name type="scientific">Extremus antarcticus</name>
    <dbReference type="NCBI Taxonomy" id="702011"/>
    <lineage>
        <taxon>Eukaryota</taxon>
        <taxon>Fungi</taxon>
        <taxon>Dikarya</taxon>
        <taxon>Ascomycota</taxon>
        <taxon>Pezizomycotina</taxon>
        <taxon>Dothideomycetes</taxon>
        <taxon>Dothideomycetidae</taxon>
        <taxon>Mycosphaerellales</taxon>
        <taxon>Extremaceae</taxon>
        <taxon>Extremus</taxon>
    </lineage>
</organism>
<dbReference type="InterPro" id="IPR020846">
    <property type="entry name" value="MFS_dom"/>
</dbReference>
<dbReference type="GO" id="GO:0005351">
    <property type="term" value="F:carbohydrate:proton symporter activity"/>
    <property type="evidence" value="ECO:0007669"/>
    <property type="project" value="TreeGrafter"/>
</dbReference>